<feature type="domain" description="Glycosyl hydrolase family 13 catalytic" evidence="13">
    <location>
        <begin position="145"/>
        <end position="485"/>
    </location>
</feature>
<dbReference type="Gene3D" id="3.20.20.80">
    <property type="entry name" value="Glycosidases"/>
    <property type="match status" value="1"/>
</dbReference>
<keyword evidence="9" id="KW-0320">Glycogen biosynthesis</keyword>
<organism evidence="14 15">
    <name type="scientific">Mangrovibacillus cuniculi</name>
    <dbReference type="NCBI Taxonomy" id="2593652"/>
    <lineage>
        <taxon>Bacteria</taxon>
        <taxon>Bacillati</taxon>
        <taxon>Bacillota</taxon>
        <taxon>Bacilli</taxon>
        <taxon>Bacillales</taxon>
        <taxon>Bacillaceae</taxon>
        <taxon>Mangrovibacillus</taxon>
    </lineage>
</organism>
<gene>
    <name evidence="14" type="primary">glgB</name>
    <name evidence="14" type="ORF">G8O30_10265</name>
</gene>
<dbReference type="SMART" id="SM00642">
    <property type="entry name" value="Aamy"/>
    <property type="match status" value="1"/>
</dbReference>
<dbReference type="Proteomes" id="UP000593626">
    <property type="component" value="Chromosome"/>
</dbReference>
<evidence type="ECO:0000256" key="12">
    <source>
        <dbReference type="PIRSR" id="PIRSR000463-1"/>
    </source>
</evidence>
<comment type="pathway">
    <text evidence="3">Glycan biosynthesis; glycogen biosynthesis.</text>
</comment>
<evidence type="ECO:0000256" key="7">
    <source>
        <dbReference type="ARBA" id="ARBA00022676"/>
    </source>
</evidence>
<dbReference type="Pfam" id="PF02922">
    <property type="entry name" value="CBM_48"/>
    <property type="match status" value="1"/>
</dbReference>
<keyword evidence="10" id="KW-0119">Carbohydrate metabolism</keyword>
<proteinExistence type="inferred from homology"/>
<dbReference type="GO" id="GO:0043169">
    <property type="term" value="F:cation binding"/>
    <property type="evidence" value="ECO:0007669"/>
    <property type="project" value="InterPro"/>
</dbReference>
<comment type="function">
    <text evidence="2">Catalyzes the formation of the alpha-1,6-glucosidic linkages in glycogen by scission of a 1,4-alpha-linked oligosaccharide from growing alpha-1,4-glucan chains and the subsequent attachment of the oligosaccharide to the alpha-1,6 position.</text>
</comment>
<keyword evidence="15" id="KW-1185">Reference proteome</keyword>
<dbReference type="NCBIfam" id="TIGR01515">
    <property type="entry name" value="branching_enzym"/>
    <property type="match status" value="1"/>
</dbReference>
<feature type="active site" description="Nucleophile" evidence="12">
    <location>
        <position position="302"/>
    </location>
</feature>
<dbReference type="Pfam" id="PF00128">
    <property type="entry name" value="Alpha-amylase"/>
    <property type="match status" value="2"/>
</dbReference>
<feature type="active site" description="Proton donor" evidence="12">
    <location>
        <position position="345"/>
    </location>
</feature>
<dbReference type="CDD" id="cd11322">
    <property type="entry name" value="AmyAc_Glg_BE"/>
    <property type="match status" value="1"/>
</dbReference>
<sequence length="621" mass="72385">MTNDLEIHLFHEGTYEEAYLYFGSHVNKKEGSTTFRVFAPEAKKVYVLGSFNNWKKSEWEAKEIANGVWQCNVPRNLFTHVYKYEIHTKDGAVLLKADPFATHAEVRPETASVVYGVTPFQWTDEEWLMKKRTAAVYEKPLSIYEVHLGSWKIHDVEKPYQFDELITTLIPYVKEMGFTHIELLPVYEHPFDRSWGYQATGYYAPSSRFGSPDSFKRFINACHKEGIGVIMDWVPGHFCKDAHGLSTFDGSNVFEYQKENDRENWIWGTANFDLGKGAVRSFLLSNAIYWLKEFHVDGFRIDAVSNMIYWPNTNEESANKYAQEFLQLLNSRVFQYDCHTLMMAEDSSDWPGVTHPVSHGGLGFNYKWNMGWMNDVLKFMETPHHEKGDVHHLLTFSMMYAFSENFLLPLSHDEVVHGKKSIVSKMLGDYEEKFAQARLLYTYMFTHPGKKLMFMGAELGMFSEWKDMEQLDWNLLDFEMHQKFHTYFKELLHLYKECSFLFEKDHHSSGFKWIDVHNNEQSILSYIRRGKEEKNFGVVICNFREIAYESFTFGVPLASEYELVWSTDWTTYGGDSIKEQYQSISVENDSFHGQEGSVTIKLPAFSAIIIKPKFKGGLNDD</sequence>
<dbReference type="Pfam" id="PF02806">
    <property type="entry name" value="Alpha-amylase_C"/>
    <property type="match status" value="1"/>
</dbReference>
<dbReference type="GO" id="GO:0004553">
    <property type="term" value="F:hydrolase activity, hydrolyzing O-glycosyl compounds"/>
    <property type="evidence" value="ECO:0007669"/>
    <property type="project" value="InterPro"/>
</dbReference>
<dbReference type="RefSeq" id="WP_239671997.1">
    <property type="nucleotide sequence ID" value="NZ_CP049742.1"/>
</dbReference>
<dbReference type="EMBL" id="CP049742">
    <property type="protein sequence ID" value="QPC47326.1"/>
    <property type="molecule type" value="Genomic_DNA"/>
</dbReference>
<dbReference type="SUPFAM" id="SSF81296">
    <property type="entry name" value="E set domains"/>
    <property type="match status" value="1"/>
</dbReference>
<dbReference type="Gene3D" id="2.60.40.10">
    <property type="entry name" value="Immunoglobulins"/>
    <property type="match status" value="1"/>
</dbReference>
<dbReference type="EC" id="2.4.1.18" evidence="5 11"/>
<dbReference type="NCBIfam" id="NF008967">
    <property type="entry name" value="PRK12313.1"/>
    <property type="match status" value="1"/>
</dbReference>
<dbReference type="InterPro" id="IPR044143">
    <property type="entry name" value="GlgB_N_E_set_prok"/>
</dbReference>
<keyword evidence="7" id="KW-0328">Glycosyltransferase</keyword>
<reference evidence="14 15" key="1">
    <citation type="submission" date="2019-07" db="EMBL/GenBank/DDBJ databases">
        <title>Genome sequence of 2 isolates from Red Sea Mangroves.</title>
        <authorList>
            <person name="Sefrji F."/>
            <person name="Michoud G."/>
            <person name="Merlino G."/>
            <person name="Daffonchio D."/>
        </authorList>
    </citation>
    <scope>NUCLEOTIDE SEQUENCE [LARGE SCALE GENOMIC DNA]</scope>
    <source>
        <strain evidence="14 15">R1DC41</strain>
    </source>
</reference>
<evidence type="ECO:0000256" key="8">
    <source>
        <dbReference type="ARBA" id="ARBA00022679"/>
    </source>
</evidence>
<evidence type="ECO:0000256" key="4">
    <source>
        <dbReference type="ARBA" id="ARBA00009000"/>
    </source>
</evidence>
<accession>A0A7S8CCA0</accession>
<evidence type="ECO:0000259" key="13">
    <source>
        <dbReference type="SMART" id="SM00642"/>
    </source>
</evidence>
<evidence type="ECO:0000313" key="15">
    <source>
        <dbReference type="Proteomes" id="UP000593626"/>
    </source>
</evidence>
<dbReference type="UniPathway" id="UPA00164"/>
<dbReference type="SUPFAM" id="SSF51445">
    <property type="entry name" value="(Trans)glycosidases"/>
    <property type="match status" value="1"/>
</dbReference>
<dbReference type="PANTHER" id="PTHR43651:SF3">
    <property type="entry name" value="1,4-ALPHA-GLUCAN-BRANCHING ENZYME"/>
    <property type="match status" value="1"/>
</dbReference>
<evidence type="ECO:0000256" key="3">
    <source>
        <dbReference type="ARBA" id="ARBA00004964"/>
    </source>
</evidence>
<dbReference type="GO" id="GO:0005829">
    <property type="term" value="C:cytosol"/>
    <property type="evidence" value="ECO:0007669"/>
    <property type="project" value="TreeGrafter"/>
</dbReference>
<dbReference type="PIRSF" id="PIRSF000463">
    <property type="entry name" value="GlgB"/>
    <property type="match status" value="1"/>
</dbReference>
<dbReference type="InterPro" id="IPR006407">
    <property type="entry name" value="GlgB"/>
</dbReference>
<evidence type="ECO:0000256" key="6">
    <source>
        <dbReference type="ARBA" id="ARBA00022600"/>
    </source>
</evidence>
<evidence type="ECO:0000256" key="9">
    <source>
        <dbReference type="ARBA" id="ARBA00023056"/>
    </source>
</evidence>
<dbReference type="InterPro" id="IPR013783">
    <property type="entry name" value="Ig-like_fold"/>
</dbReference>
<dbReference type="NCBIfam" id="NF003811">
    <property type="entry name" value="PRK05402.1"/>
    <property type="match status" value="1"/>
</dbReference>
<dbReference type="GO" id="GO:0003844">
    <property type="term" value="F:1,4-alpha-glucan branching enzyme activity"/>
    <property type="evidence" value="ECO:0007669"/>
    <property type="project" value="UniProtKB-UniRule"/>
</dbReference>
<dbReference type="KEGG" id="mcui:G8O30_10265"/>
<dbReference type="InterPro" id="IPR013780">
    <property type="entry name" value="Glyco_hydro_b"/>
</dbReference>
<evidence type="ECO:0000256" key="2">
    <source>
        <dbReference type="ARBA" id="ARBA00002953"/>
    </source>
</evidence>
<dbReference type="InterPro" id="IPR014756">
    <property type="entry name" value="Ig_E-set"/>
</dbReference>
<evidence type="ECO:0000313" key="14">
    <source>
        <dbReference type="EMBL" id="QPC47326.1"/>
    </source>
</evidence>
<comment type="catalytic activity">
    <reaction evidence="1">
        <text>Transfers a segment of a (1-&gt;4)-alpha-D-glucan chain to a primary hydroxy group in a similar glucan chain.</text>
        <dbReference type="EC" id="2.4.1.18"/>
    </reaction>
</comment>
<comment type="similarity">
    <text evidence="4">Belongs to the glycosyl hydrolase 13 family. GlgB subfamily.</text>
</comment>
<dbReference type="CDD" id="cd02855">
    <property type="entry name" value="E_set_GBE_prok_N"/>
    <property type="match status" value="1"/>
</dbReference>
<keyword evidence="8" id="KW-0808">Transferase</keyword>
<dbReference type="SUPFAM" id="SSF51011">
    <property type="entry name" value="Glycosyl hydrolase domain"/>
    <property type="match status" value="1"/>
</dbReference>
<evidence type="ECO:0000256" key="1">
    <source>
        <dbReference type="ARBA" id="ARBA00000826"/>
    </source>
</evidence>
<dbReference type="PANTHER" id="PTHR43651">
    <property type="entry name" value="1,4-ALPHA-GLUCAN-BRANCHING ENZYME"/>
    <property type="match status" value="1"/>
</dbReference>
<dbReference type="AlphaFoldDB" id="A0A7S8CCA0"/>
<keyword evidence="6" id="KW-0321">Glycogen metabolism</keyword>
<dbReference type="Gene3D" id="2.60.40.1180">
    <property type="entry name" value="Golgi alpha-mannosidase II"/>
    <property type="match status" value="1"/>
</dbReference>
<protein>
    <recommendedName>
        <fullName evidence="5 11">1,4-alpha-glucan branching enzyme</fullName>
        <ecNumber evidence="5 11">2.4.1.18</ecNumber>
    </recommendedName>
</protein>
<dbReference type="InterPro" id="IPR037439">
    <property type="entry name" value="Branching_enzy"/>
</dbReference>
<evidence type="ECO:0000256" key="5">
    <source>
        <dbReference type="ARBA" id="ARBA00012541"/>
    </source>
</evidence>
<name>A0A7S8CCA0_9BACI</name>
<dbReference type="InterPro" id="IPR006048">
    <property type="entry name" value="A-amylase/branching_C"/>
</dbReference>
<dbReference type="InterPro" id="IPR004193">
    <property type="entry name" value="Glyco_hydro_13_N"/>
</dbReference>
<dbReference type="GO" id="GO:0005978">
    <property type="term" value="P:glycogen biosynthetic process"/>
    <property type="evidence" value="ECO:0007669"/>
    <property type="project" value="UniProtKB-UniRule"/>
</dbReference>
<evidence type="ECO:0000256" key="10">
    <source>
        <dbReference type="ARBA" id="ARBA00023277"/>
    </source>
</evidence>
<evidence type="ECO:0000256" key="11">
    <source>
        <dbReference type="NCBIfam" id="TIGR01515"/>
    </source>
</evidence>
<dbReference type="InterPro" id="IPR006047">
    <property type="entry name" value="GH13_cat_dom"/>
</dbReference>
<dbReference type="InterPro" id="IPR017853">
    <property type="entry name" value="GH"/>
</dbReference>